<dbReference type="AlphaFoldDB" id="A0A6A6E6M4"/>
<organism evidence="3 4">
    <name type="scientific">Zopfia rhizophila CBS 207.26</name>
    <dbReference type="NCBI Taxonomy" id="1314779"/>
    <lineage>
        <taxon>Eukaryota</taxon>
        <taxon>Fungi</taxon>
        <taxon>Dikarya</taxon>
        <taxon>Ascomycota</taxon>
        <taxon>Pezizomycotina</taxon>
        <taxon>Dothideomycetes</taxon>
        <taxon>Dothideomycetes incertae sedis</taxon>
        <taxon>Zopfiaceae</taxon>
        <taxon>Zopfia</taxon>
    </lineage>
</organism>
<dbReference type="InterPro" id="IPR029068">
    <property type="entry name" value="Glyas_Bleomycin-R_OHBP_Dase"/>
</dbReference>
<dbReference type="EMBL" id="ML994630">
    <property type="protein sequence ID" value="KAF2186229.1"/>
    <property type="molecule type" value="Genomic_DNA"/>
</dbReference>
<name>A0A6A6E6M4_9PEZI</name>
<sequence>MPKKINVIRLSSVHYQVPDLSRERDFLKDFGLTEVARDNSRSFFTGFGVEPYVFFAEQSPDSKRHFLGGSWAAATEEDLRLAASHPKASQIHDRQGPGGGKIVTITDPNGFPVSFIFGQQLKPRGEPTMISRSSRDDSELIQNKAYDKPRKGKFRRFNPGPSPVHKPGHYGYGVPASKYKETFEWYTSLMNLSPTDAVFDPQTGEDKTCFMHIDLGMEYSDHHSFFLGALPEHLPAFVHHSSFEVNDMDTQSLGHDWLVAKGWTNCWGIGRHVLGSQIFDYWFDGAGNILEHYSDGDEVNQETPFSREPEAPDSLYIWGPNIPLGFVTGRIEDAGKYPPTPAPTPSSAAANA</sequence>
<dbReference type="OrthoDB" id="3360610at2759"/>
<proteinExistence type="predicted"/>
<dbReference type="Gene3D" id="3.10.180.10">
    <property type="entry name" value="2,3-Dihydroxybiphenyl 1,2-Dioxygenase, domain 1"/>
    <property type="match status" value="2"/>
</dbReference>
<evidence type="ECO:0000256" key="1">
    <source>
        <dbReference type="SAM" id="MobiDB-lite"/>
    </source>
</evidence>
<feature type="region of interest" description="Disordered" evidence="1">
    <location>
        <begin position="333"/>
        <end position="352"/>
    </location>
</feature>
<feature type="domain" description="VOC" evidence="2">
    <location>
        <begin position="9"/>
        <end position="118"/>
    </location>
</feature>
<dbReference type="SUPFAM" id="SSF54593">
    <property type="entry name" value="Glyoxalase/Bleomycin resistance protein/Dihydroxybiphenyl dioxygenase"/>
    <property type="match status" value="1"/>
</dbReference>
<gene>
    <name evidence="3" type="ORF">K469DRAFT_738584</name>
</gene>
<dbReference type="Proteomes" id="UP000800200">
    <property type="component" value="Unassembled WGS sequence"/>
</dbReference>
<dbReference type="InterPro" id="IPR037523">
    <property type="entry name" value="VOC_core"/>
</dbReference>
<feature type="domain" description="VOC" evidence="2">
    <location>
        <begin position="166"/>
        <end position="295"/>
    </location>
</feature>
<keyword evidence="4" id="KW-1185">Reference proteome</keyword>
<reference evidence="3" key="1">
    <citation type="journal article" date="2020" name="Stud. Mycol.">
        <title>101 Dothideomycetes genomes: a test case for predicting lifestyles and emergence of pathogens.</title>
        <authorList>
            <person name="Haridas S."/>
            <person name="Albert R."/>
            <person name="Binder M."/>
            <person name="Bloem J."/>
            <person name="Labutti K."/>
            <person name="Salamov A."/>
            <person name="Andreopoulos B."/>
            <person name="Baker S."/>
            <person name="Barry K."/>
            <person name="Bills G."/>
            <person name="Bluhm B."/>
            <person name="Cannon C."/>
            <person name="Castanera R."/>
            <person name="Culley D."/>
            <person name="Daum C."/>
            <person name="Ezra D."/>
            <person name="Gonzalez J."/>
            <person name="Henrissat B."/>
            <person name="Kuo A."/>
            <person name="Liang C."/>
            <person name="Lipzen A."/>
            <person name="Lutzoni F."/>
            <person name="Magnuson J."/>
            <person name="Mondo S."/>
            <person name="Nolan M."/>
            <person name="Ohm R."/>
            <person name="Pangilinan J."/>
            <person name="Park H.-J."/>
            <person name="Ramirez L."/>
            <person name="Alfaro M."/>
            <person name="Sun H."/>
            <person name="Tritt A."/>
            <person name="Yoshinaga Y."/>
            <person name="Zwiers L.-H."/>
            <person name="Turgeon B."/>
            <person name="Goodwin S."/>
            <person name="Spatafora J."/>
            <person name="Crous P."/>
            <person name="Grigoriev I."/>
        </authorList>
    </citation>
    <scope>NUCLEOTIDE SEQUENCE</scope>
    <source>
        <strain evidence="3">CBS 207.26</strain>
    </source>
</reference>
<dbReference type="PROSITE" id="PS51819">
    <property type="entry name" value="VOC"/>
    <property type="match status" value="2"/>
</dbReference>
<evidence type="ECO:0000313" key="4">
    <source>
        <dbReference type="Proteomes" id="UP000800200"/>
    </source>
</evidence>
<evidence type="ECO:0000313" key="3">
    <source>
        <dbReference type="EMBL" id="KAF2186229.1"/>
    </source>
</evidence>
<evidence type="ECO:0000259" key="2">
    <source>
        <dbReference type="PROSITE" id="PS51819"/>
    </source>
</evidence>
<dbReference type="InterPro" id="IPR004360">
    <property type="entry name" value="Glyas_Fos-R_dOase_dom"/>
</dbReference>
<protein>
    <submittedName>
        <fullName evidence="3">Oxidoreductase</fullName>
    </submittedName>
</protein>
<dbReference type="Pfam" id="PF00903">
    <property type="entry name" value="Glyoxalase"/>
    <property type="match status" value="1"/>
</dbReference>
<accession>A0A6A6E6M4</accession>